<dbReference type="InterPro" id="IPR001404">
    <property type="entry name" value="Hsp90_fam"/>
</dbReference>
<dbReference type="Gene3D" id="1.20.120.790">
    <property type="entry name" value="Heat shock protein 90, C-terminal domain"/>
    <property type="match status" value="1"/>
</dbReference>
<protein>
    <submittedName>
        <fullName evidence="3">Unnamed protein product</fullName>
    </submittedName>
</protein>
<comment type="caution">
    <text evidence="3">The sequence shown here is derived from an EMBL/GenBank/DDBJ whole genome shotgun (WGS) entry which is preliminary data.</text>
</comment>
<dbReference type="Gene3D" id="3.40.50.11260">
    <property type="match status" value="1"/>
</dbReference>
<evidence type="ECO:0000256" key="1">
    <source>
        <dbReference type="ARBA" id="ARBA00008239"/>
    </source>
</evidence>
<dbReference type="EMBL" id="BSXT01000091">
    <property type="protein sequence ID" value="GMF17328.1"/>
    <property type="molecule type" value="Genomic_DNA"/>
</dbReference>
<keyword evidence="4" id="KW-1185">Reference proteome</keyword>
<sequence>MHTRKLNKEVLFVYSPIDDFVMTNVAEFNGRKVVSAEHAKIDVDSEDDAASGKKLSKDEQQLFGAWLKLTLEDSVKDVKFTSRLTDSPAIIVDHESASIRKMMQMVNDRAGQDLSGLSKNVMEVNPNHSIIVDLNALRDVNDALAKKVARQVRLAVATPIVLTRLD</sequence>
<organism evidence="3 4">
    <name type="scientific">Phytophthora fragariaefolia</name>
    <dbReference type="NCBI Taxonomy" id="1490495"/>
    <lineage>
        <taxon>Eukaryota</taxon>
        <taxon>Sar</taxon>
        <taxon>Stramenopiles</taxon>
        <taxon>Oomycota</taxon>
        <taxon>Peronosporomycetes</taxon>
        <taxon>Peronosporales</taxon>
        <taxon>Peronosporaceae</taxon>
        <taxon>Phytophthora</taxon>
    </lineage>
</organism>
<dbReference type="Pfam" id="PF00183">
    <property type="entry name" value="HSP90"/>
    <property type="match status" value="1"/>
</dbReference>
<gene>
    <name evidence="3" type="ORF">Pfra01_000117000</name>
</gene>
<accession>A0A9W6TQG2</accession>
<evidence type="ECO:0000313" key="4">
    <source>
        <dbReference type="Proteomes" id="UP001165121"/>
    </source>
</evidence>
<proteinExistence type="inferred from homology"/>
<keyword evidence="2" id="KW-0143">Chaperone</keyword>
<evidence type="ECO:0000313" key="3">
    <source>
        <dbReference type="EMBL" id="GMF17328.1"/>
    </source>
</evidence>
<dbReference type="GO" id="GO:0016887">
    <property type="term" value="F:ATP hydrolysis activity"/>
    <property type="evidence" value="ECO:0007669"/>
    <property type="project" value="InterPro"/>
</dbReference>
<dbReference type="GO" id="GO:0140662">
    <property type="term" value="F:ATP-dependent protein folding chaperone"/>
    <property type="evidence" value="ECO:0007669"/>
    <property type="project" value="InterPro"/>
</dbReference>
<dbReference type="OrthoDB" id="28737at2759"/>
<dbReference type="GO" id="GO:0005524">
    <property type="term" value="F:ATP binding"/>
    <property type="evidence" value="ECO:0007669"/>
    <property type="project" value="InterPro"/>
</dbReference>
<dbReference type="InterPro" id="IPR037196">
    <property type="entry name" value="HSP90_C"/>
</dbReference>
<dbReference type="GO" id="GO:0051082">
    <property type="term" value="F:unfolded protein binding"/>
    <property type="evidence" value="ECO:0007669"/>
    <property type="project" value="InterPro"/>
</dbReference>
<evidence type="ECO:0000256" key="2">
    <source>
        <dbReference type="ARBA" id="ARBA00023186"/>
    </source>
</evidence>
<dbReference type="Proteomes" id="UP001165121">
    <property type="component" value="Unassembled WGS sequence"/>
</dbReference>
<dbReference type="AlphaFoldDB" id="A0A9W6TQG2"/>
<comment type="similarity">
    <text evidence="1">Belongs to the heat shock protein 90 family.</text>
</comment>
<name>A0A9W6TQG2_9STRA</name>
<dbReference type="PANTHER" id="PTHR11528">
    <property type="entry name" value="HEAT SHOCK PROTEIN 90 FAMILY MEMBER"/>
    <property type="match status" value="1"/>
</dbReference>
<reference evidence="3" key="1">
    <citation type="submission" date="2023-04" db="EMBL/GenBank/DDBJ databases">
        <title>Phytophthora fragariaefolia NBRC 109709.</title>
        <authorList>
            <person name="Ichikawa N."/>
            <person name="Sato H."/>
            <person name="Tonouchi N."/>
        </authorList>
    </citation>
    <scope>NUCLEOTIDE SEQUENCE</scope>
    <source>
        <strain evidence="3">NBRC 109709</strain>
    </source>
</reference>
<dbReference type="SUPFAM" id="SSF110942">
    <property type="entry name" value="HSP90 C-terminal domain"/>
    <property type="match status" value="1"/>
</dbReference>